<organism evidence="2 3">
    <name type="scientific">Paenibacillus nuruki</name>
    <dbReference type="NCBI Taxonomy" id="1886670"/>
    <lineage>
        <taxon>Bacteria</taxon>
        <taxon>Bacillati</taxon>
        <taxon>Bacillota</taxon>
        <taxon>Bacilli</taxon>
        <taxon>Bacillales</taxon>
        <taxon>Paenibacillaceae</taxon>
        <taxon>Paenibacillus</taxon>
    </lineage>
</organism>
<dbReference type="Gene3D" id="1.10.260.40">
    <property type="entry name" value="lambda repressor-like DNA-binding domains"/>
    <property type="match status" value="1"/>
</dbReference>
<dbReference type="InterPro" id="IPR010982">
    <property type="entry name" value="Lambda_DNA-bd_dom_sf"/>
</dbReference>
<name>A0A1E3L279_9BACL</name>
<dbReference type="AlphaFoldDB" id="A0A1E3L279"/>
<accession>A0A1E3L279</accession>
<dbReference type="SUPFAM" id="SSF47413">
    <property type="entry name" value="lambda repressor-like DNA-binding domains"/>
    <property type="match status" value="1"/>
</dbReference>
<reference evidence="2 3" key="1">
    <citation type="submission" date="2016-08" db="EMBL/GenBank/DDBJ databases">
        <title>Genome sequencing of Paenibacillus sp. TI45-13ar, isolated from Korean traditional nuruk.</title>
        <authorList>
            <person name="Kim S.-J."/>
        </authorList>
    </citation>
    <scope>NUCLEOTIDE SEQUENCE [LARGE SCALE GENOMIC DNA]</scope>
    <source>
        <strain evidence="2 3">TI45-13ar</strain>
    </source>
</reference>
<dbReference type="GO" id="GO:0003677">
    <property type="term" value="F:DNA binding"/>
    <property type="evidence" value="ECO:0007669"/>
    <property type="project" value="InterPro"/>
</dbReference>
<sequence length="265" mass="30968">MIQENTKLRTLGTFLKSRRNQLQPEQAGFSHSYGQRRTPGLRREEVAVLAGVSATYYTWLEQGRDVTASRDVIENIARALQLNPDERVHLLQLWNPNEPETIANVSTISPHWQHILNQLHSPSIITNHMSEFIFWNPAANELFSNLDAMLPEERFFMRLVFLNEEFRSRIVNLEEYTISCVAVYRSYYNRHPENLFFREFVQRLCMDSPEFEAIWNLHHVQLQKACLLHIHMPSAQQIVTFDSNSMATLDNSPNYHMCIYSPVSS</sequence>
<comment type="caution">
    <text evidence="2">The sequence shown here is derived from an EMBL/GenBank/DDBJ whole genome shotgun (WGS) entry which is preliminary data.</text>
</comment>
<dbReference type="InterPro" id="IPR001387">
    <property type="entry name" value="Cro/C1-type_HTH"/>
</dbReference>
<dbReference type="Pfam" id="PF13560">
    <property type="entry name" value="HTH_31"/>
    <property type="match status" value="1"/>
</dbReference>
<proteinExistence type="predicted"/>
<dbReference type="PROSITE" id="PS50943">
    <property type="entry name" value="HTH_CROC1"/>
    <property type="match status" value="1"/>
</dbReference>
<dbReference type="CDD" id="cd00093">
    <property type="entry name" value="HTH_XRE"/>
    <property type="match status" value="1"/>
</dbReference>
<dbReference type="Gene3D" id="3.30.450.180">
    <property type="match status" value="1"/>
</dbReference>
<dbReference type="Proteomes" id="UP000094578">
    <property type="component" value="Unassembled WGS sequence"/>
</dbReference>
<evidence type="ECO:0000313" key="3">
    <source>
        <dbReference type="Proteomes" id="UP000094578"/>
    </source>
</evidence>
<keyword evidence="3" id="KW-1185">Reference proteome</keyword>
<dbReference type="PANTHER" id="PTHR35010">
    <property type="entry name" value="BLL4672 PROTEIN-RELATED"/>
    <property type="match status" value="1"/>
</dbReference>
<feature type="domain" description="HTH cro/C1-type" evidence="1">
    <location>
        <begin position="40"/>
        <end position="87"/>
    </location>
</feature>
<dbReference type="EMBL" id="MDER01000047">
    <property type="protein sequence ID" value="ODP27721.1"/>
    <property type="molecule type" value="Genomic_DNA"/>
</dbReference>
<gene>
    <name evidence="2" type="ORF">PTI45_02893</name>
</gene>
<evidence type="ECO:0000313" key="2">
    <source>
        <dbReference type="EMBL" id="ODP27721.1"/>
    </source>
</evidence>
<dbReference type="STRING" id="1886670.PTI45_02893"/>
<evidence type="ECO:0000259" key="1">
    <source>
        <dbReference type="PROSITE" id="PS50943"/>
    </source>
</evidence>
<dbReference type="RefSeq" id="WP_083243549.1">
    <property type="nucleotide sequence ID" value="NZ_MDER01000047.1"/>
</dbReference>
<dbReference type="SMART" id="SM00530">
    <property type="entry name" value="HTH_XRE"/>
    <property type="match status" value="1"/>
</dbReference>
<dbReference type="InterPro" id="IPR041413">
    <property type="entry name" value="MLTR_LBD"/>
</dbReference>
<protein>
    <recommendedName>
        <fullName evidence="1">HTH cro/C1-type domain-containing protein</fullName>
    </recommendedName>
</protein>
<dbReference type="Pfam" id="PF17765">
    <property type="entry name" value="MLTR_LBD"/>
    <property type="match status" value="1"/>
</dbReference>